<evidence type="ECO:0000259" key="1">
    <source>
        <dbReference type="Pfam" id="PF14582"/>
    </source>
</evidence>
<dbReference type="InParanoid" id="O67769"/>
<dbReference type="EMBL" id="AE000657">
    <property type="protein sequence ID" value="AAC07740.1"/>
    <property type="molecule type" value="Genomic_DNA"/>
</dbReference>
<name>O67769_AQUAE</name>
<dbReference type="InterPro" id="IPR041864">
    <property type="entry name" value="MPP_Tt1561"/>
</dbReference>
<dbReference type="Gene3D" id="3.60.21.10">
    <property type="match status" value="1"/>
</dbReference>
<proteinExistence type="evidence at protein level"/>
<dbReference type="CDD" id="cd07388">
    <property type="entry name" value="MPP_Tt1561"/>
    <property type="match status" value="1"/>
</dbReference>
<dbReference type="Proteomes" id="UP000000798">
    <property type="component" value="Chromosome"/>
</dbReference>
<accession>O67769</accession>
<dbReference type="EnsemblBacteria" id="AAC07740">
    <property type="protein sequence ID" value="AAC07740"/>
    <property type="gene ID" value="aq_1956"/>
</dbReference>
<dbReference type="Pfam" id="PF14582">
    <property type="entry name" value="Metallophos_3"/>
    <property type="match status" value="1"/>
</dbReference>
<dbReference type="PDB" id="2YVT">
    <property type="method" value="X-ray"/>
    <property type="resolution" value="1.60 A"/>
    <property type="chains" value="A=1-260"/>
</dbReference>
<protein>
    <recommendedName>
        <fullName evidence="1">Metallophosphoesterase TT1561-like domain-containing protein</fullName>
    </recommendedName>
</protein>
<keyword evidence="3" id="KW-1185">Reference proteome</keyword>
<reference evidence="4" key="2">
    <citation type="submission" date="2007-04" db="PDB data bank">
        <title>Crystal structure of aq_1956.</title>
        <authorList>
            <person name="Ishii R."/>
            <person name="Bessho Y."/>
            <person name="Yokoyama S."/>
        </authorList>
    </citation>
    <scope>X-RAY CRYSTALLOGRAPHY (1.60 ANGSTROMS)</scope>
</reference>
<dbReference type="EvolutionaryTrace" id="O67769"/>
<organism evidence="2 3">
    <name type="scientific">Aquifex aeolicus (strain VF5)</name>
    <dbReference type="NCBI Taxonomy" id="224324"/>
    <lineage>
        <taxon>Bacteria</taxon>
        <taxon>Pseudomonadati</taxon>
        <taxon>Aquificota</taxon>
        <taxon>Aquificia</taxon>
        <taxon>Aquificales</taxon>
        <taxon>Aquificaceae</taxon>
        <taxon>Aquifex</taxon>
    </lineage>
</organism>
<reference evidence="2 3" key="1">
    <citation type="journal article" date="1998" name="Nature">
        <title>The complete genome of the hyperthermophilic bacterium Aquifex aeolicus.</title>
        <authorList>
            <person name="Deckert G."/>
            <person name="Warren P.V."/>
            <person name="Gaasterland T."/>
            <person name="Young W.G."/>
            <person name="Lenox A.L."/>
            <person name="Graham D.E."/>
            <person name="Overbeek R."/>
            <person name="Snead M.A."/>
            <person name="Keller M."/>
            <person name="Aujay M."/>
            <person name="Huber R."/>
            <person name="Feldman R.A."/>
            <person name="Short J.M."/>
            <person name="Olson G.J."/>
            <person name="Swanson R.V."/>
        </authorList>
    </citation>
    <scope>NUCLEOTIDE SEQUENCE [LARGE SCALE GENOMIC DNA]</scope>
    <source>
        <strain evidence="2 3">VF5</strain>
    </source>
</reference>
<dbReference type="PIR" id="E70467">
    <property type="entry name" value="E70467"/>
</dbReference>
<dbReference type="AlphaFoldDB" id="O67769"/>
<evidence type="ECO:0000313" key="2">
    <source>
        <dbReference type="EMBL" id="AAC07740.1"/>
    </source>
</evidence>
<dbReference type="SMR" id="O67769"/>
<evidence type="ECO:0007829" key="4">
    <source>
        <dbReference type="PDB" id="2YVT"/>
    </source>
</evidence>
<dbReference type="STRING" id="224324.aq_1956"/>
<evidence type="ECO:0000313" key="3">
    <source>
        <dbReference type="Proteomes" id="UP000000798"/>
    </source>
</evidence>
<dbReference type="eggNOG" id="COG2129">
    <property type="taxonomic scope" value="Bacteria"/>
</dbReference>
<dbReference type="InterPro" id="IPR029052">
    <property type="entry name" value="Metallo-depent_PP-like"/>
</dbReference>
<dbReference type="KEGG" id="aae:aq_1956"/>
<dbReference type="HOGENOM" id="CLU_095684_0_0_0"/>
<sequence length="260" mass="29930">MGIMPRKVLAIKNFKERFDLLPKLKGVIAEKQPDILVVVGNILKNEALEKEYERAHLARREPNRKVIHENEHYIIETLDKFFREIGELGVKTFVVPGKNDAPLKIFLRAAYEAETAYPNIRVLHEGFAGWRGEFEVIGFGGLLTEHEFEEDFVLKYPRWYVEYILKFVNELKPRRLVTIFYTPPIGEFVDRTPEDPKHHGSAVVNTIIKSLNPEVAIVGHVGKGHELVGNTIVVNPGEFEEGRYAFLDLTQHKIKLEQFS</sequence>
<feature type="domain" description="Metallophosphoesterase TT1561-like" evidence="1">
    <location>
        <begin position="1"/>
        <end position="259"/>
    </location>
</feature>
<keyword evidence="4" id="KW-0002">3D-structure</keyword>
<dbReference type="SUPFAM" id="SSF56300">
    <property type="entry name" value="Metallo-dependent phosphatases"/>
    <property type="match status" value="1"/>
</dbReference>
<gene>
    <name evidence="2" type="ordered locus">aq_1956</name>
</gene>
<dbReference type="PATRIC" id="fig|224324.8.peg.1508"/>
<dbReference type="PDBsum" id="2YVT"/>
<dbReference type="OrthoDB" id="30467at2"/>
<dbReference type="InterPro" id="IPR029461">
    <property type="entry name" value="TT1561-like"/>
</dbReference>